<evidence type="ECO:0000256" key="6">
    <source>
        <dbReference type="ARBA" id="ARBA00022833"/>
    </source>
</evidence>
<dbReference type="GO" id="GO:0046872">
    <property type="term" value="F:metal ion binding"/>
    <property type="evidence" value="ECO:0007669"/>
    <property type="project" value="UniProtKB-KW"/>
</dbReference>
<dbReference type="InterPro" id="IPR007863">
    <property type="entry name" value="Peptidase_M16_C"/>
</dbReference>
<feature type="domain" description="Peptidase M16 N-terminal" evidence="9">
    <location>
        <begin position="48"/>
        <end position="181"/>
    </location>
</feature>
<feature type="domain" description="Peptidase M16 C-terminal" evidence="10">
    <location>
        <begin position="211"/>
        <end position="386"/>
    </location>
</feature>
<keyword evidence="6" id="KW-0862">Zinc</keyword>
<keyword evidence="5" id="KW-0378">Hydrolase</keyword>
<dbReference type="Proteomes" id="UP000053455">
    <property type="component" value="Unassembled WGS sequence"/>
</dbReference>
<evidence type="ECO:0000313" key="11">
    <source>
        <dbReference type="EMBL" id="KLI63063.1"/>
    </source>
</evidence>
<dbReference type="PATRIC" id="fig|874156.12.peg.2736"/>
<accession>A0A0H0XKC6</accession>
<evidence type="ECO:0000256" key="3">
    <source>
        <dbReference type="ARBA" id="ARBA00022670"/>
    </source>
</evidence>
<dbReference type="EMBL" id="LBHU01000004">
    <property type="protein sequence ID" value="KLI63063.1"/>
    <property type="molecule type" value="Genomic_DNA"/>
</dbReference>
<evidence type="ECO:0000256" key="1">
    <source>
        <dbReference type="ARBA" id="ARBA00001947"/>
    </source>
</evidence>
<evidence type="ECO:0000256" key="4">
    <source>
        <dbReference type="ARBA" id="ARBA00022723"/>
    </source>
</evidence>
<evidence type="ECO:0000256" key="5">
    <source>
        <dbReference type="ARBA" id="ARBA00022801"/>
    </source>
</evidence>
<keyword evidence="7" id="KW-0482">Metalloprotease</keyword>
<reference evidence="11 12" key="1">
    <citation type="submission" date="2015-04" db="EMBL/GenBank/DDBJ databases">
        <title>The draft genome sequence of Erythrobacter marinus HWDM-33.</title>
        <authorList>
            <person name="Zhuang L."/>
            <person name="Liu Y."/>
            <person name="Shao Z."/>
        </authorList>
    </citation>
    <scope>NUCLEOTIDE SEQUENCE [LARGE SCALE GENOMIC DNA]</scope>
    <source>
        <strain evidence="11 12">HWDM-33</strain>
    </source>
</reference>
<dbReference type="PROSITE" id="PS00143">
    <property type="entry name" value="INSULINASE"/>
    <property type="match status" value="1"/>
</dbReference>
<comment type="caution">
    <text evidence="11">The sequence shown here is derived from an EMBL/GenBank/DDBJ whole genome shotgun (WGS) entry which is preliminary data.</text>
</comment>
<evidence type="ECO:0000259" key="10">
    <source>
        <dbReference type="Pfam" id="PF05193"/>
    </source>
</evidence>
<keyword evidence="3" id="KW-0645">Protease</keyword>
<dbReference type="InterPro" id="IPR011765">
    <property type="entry name" value="Pept_M16_N"/>
</dbReference>
<keyword evidence="4" id="KW-0479">Metal-binding</keyword>
<dbReference type="Pfam" id="PF05193">
    <property type="entry name" value="Peptidase_M16_C"/>
    <property type="match status" value="2"/>
</dbReference>
<evidence type="ECO:0000256" key="2">
    <source>
        <dbReference type="ARBA" id="ARBA00007261"/>
    </source>
</evidence>
<evidence type="ECO:0000313" key="12">
    <source>
        <dbReference type="Proteomes" id="UP000053455"/>
    </source>
</evidence>
<dbReference type="AlphaFoldDB" id="A0A0H0XKC6"/>
<keyword evidence="12" id="KW-1185">Reference proteome</keyword>
<evidence type="ECO:0000259" key="9">
    <source>
        <dbReference type="Pfam" id="PF00675"/>
    </source>
</evidence>
<dbReference type="InterPro" id="IPR050626">
    <property type="entry name" value="Peptidase_M16"/>
</dbReference>
<proteinExistence type="inferred from homology"/>
<evidence type="ECO:0000256" key="7">
    <source>
        <dbReference type="ARBA" id="ARBA00023049"/>
    </source>
</evidence>
<feature type="domain" description="Peptidase M16 C-terminal" evidence="10">
    <location>
        <begin position="688"/>
        <end position="863"/>
    </location>
</feature>
<dbReference type="GO" id="GO:0004222">
    <property type="term" value="F:metalloendopeptidase activity"/>
    <property type="evidence" value="ECO:0007669"/>
    <property type="project" value="InterPro"/>
</dbReference>
<dbReference type="InterPro" id="IPR011249">
    <property type="entry name" value="Metalloenz_LuxS/M16"/>
</dbReference>
<organism evidence="11 12">
    <name type="scientific">Aurantiacibacter marinus</name>
    <dbReference type="NCBI Taxonomy" id="874156"/>
    <lineage>
        <taxon>Bacteria</taxon>
        <taxon>Pseudomonadati</taxon>
        <taxon>Pseudomonadota</taxon>
        <taxon>Alphaproteobacteria</taxon>
        <taxon>Sphingomonadales</taxon>
        <taxon>Erythrobacteraceae</taxon>
        <taxon>Aurantiacibacter</taxon>
    </lineage>
</organism>
<comment type="similarity">
    <text evidence="2 8">Belongs to the peptidase M16 family.</text>
</comment>
<dbReference type="PANTHER" id="PTHR43690">
    <property type="entry name" value="NARDILYSIN"/>
    <property type="match status" value="1"/>
</dbReference>
<sequence>MRSAILAGQAEHTVPADVLASFPELADSDLPFDTDYRVGMLGNGLRYIVRSNATPPERASVRLWVDFGSAAEGEDERGYAHFIEHMAFNGSTNIPEGEMIRLLEREGLAFGADTNASTGFDTTLYKLDLPRNDLELLDTALMLMRETAGNLIFDDEAVEREKGVILSERRVRDTYQLQSTVDNLSFLYPGSAVSNRMPIGLTETLQAADGDALRALYQRHYRPENMALVIVGDFAADVMEAAIQEWFDDFEGPPRLDPPTFGPVDTALSGQSRIFLDPALSERVDVSRHGDWLDEPDTFASRRDSLMRQIGYAIVSRRLQRISRQEDPPFRGARLGTSEFFREGRTTTLSVQAADGQWSQALAAAQQEYRRALEFGFTQGEIDEQLANARTAFENSVDGAATRSNAAFVSTALGLLRNDRVPITPEAGLAFFEAVAPDLNPVSVMAALAAHLVPLNDPLIRFVGRTAPDGGETEIRSAWETSQTSRIIAGDIVEAAPFAYTDFGAPGEVVADVVDERLGIREVRFANGAMLNLKRTDLDEDSVAVLINIDGGDMLDTRDNPLATAMFSNLLSGGLGAHTLDELQTALAGRRAALRMGSAAETFFVSNVTTPDDLELQLQLMTAAIADPGFRPTGEEQYQRGIDNYFARLSATPSSSLGAQIGAIESDNDPRFSLSPREAFAELSFAKLREDMIERWRNGAMEIAIVGDIDEDQAIDLVAATLGTLPDRESEFRPYEEERVRSFTADRSARTLYHDGEADQALLTMRWPTRDDRGDLIESTRLSLLGRIVRLQLTDTLREELGQTYSPSVQSSQSAVYPGYGVFRVTAQIETGDIAETRSAILATLASIRDDGVTDDMLVRARRPMMESYDNALDTNGGWMGLVDRAQTQSDRIDRFMRMAEALEGLNAEDVRQTALQYLDPDTRLEITVIPRPAPDQ</sequence>
<comment type="cofactor">
    <cofactor evidence="1">
        <name>Zn(2+)</name>
        <dbReference type="ChEBI" id="CHEBI:29105"/>
    </cofactor>
</comment>
<evidence type="ECO:0000256" key="8">
    <source>
        <dbReference type="RuleBase" id="RU004447"/>
    </source>
</evidence>
<dbReference type="Gene3D" id="3.30.830.10">
    <property type="entry name" value="Metalloenzyme, LuxS/M16 peptidase-like"/>
    <property type="match status" value="4"/>
</dbReference>
<protein>
    <submittedName>
        <fullName evidence="11">Peptidase M16</fullName>
    </submittedName>
</protein>
<dbReference type="InterPro" id="IPR001431">
    <property type="entry name" value="Pept_M16_Zn_BS"/>
</dbReference>
<dbReference type="STRING" id="874156.GCA_001021555_02737"/>
<gene>
    <name evidence="11" type="ORF">AAV99_13260</name>
</gene>
<dbReference type="PANTHER" id="PTHR43690:SF17">
    <property type="entry name" value="PROTEIN YHJJ"/>
    <property type="match status" value="1"/>
</dbReference>
<name>A0A0H0XKC6_9SPHN</name>
<dbReference type="SUPFAM" id="SSF63411">
    <property type="entry name" value="LuxS/MPP-like metallohydrolase"/>
    <property type="match status" value="3"/>
</dbReference>
<dbReference type="GO" id="GO:0006508">
    <property type="term" value="P:proteolysis"/>
    <property type="evidence" value="ECO:0007669"/>
    <property type="project" value="UniProtKB-KW"/>
</dbReference>
<dbReference type="Pfam" id="PF00675">
    <property type="entry name" value="Peptidase_M16"/>
    <property type="match status" value="1"/>
</dbReference>